<evidence type="ECO:0000256" key="4">
    <source>
        <dbReference type="RuleBase" id="RU000363"/>
    </source>
</evidence>
<sequence>MVSNLFNVKDKIVMVTGGGSGIGYGISLGFIKNGSKVYICSRDFEKCKKTADELTKIGPGKCIAIKADLSKLSDIKSLFQEFEKYESSLDCLVNNSGANWGEELEKYPDLAWDKVLNLNVKAVFNTSVAALPFLKKNASAQDPSRIINIGSIDGIRVPRLETYAYSASKAAVHQLTRTLADRLAPEHILVNAIAAGPFMSKMTKQTFTQFEDLVKSSVATGRFGNNEDLEGLLVFLTSRASTYITGAIIPLEGGVLIKSNL</sequence>
<evidence type="ECO:0008006" key="8">
    <source>
        <dbReference type="Google" id="ProtNLM"/>
    </source>
</evidence>
<dbReference type="InterPro" id="IPR052178">
    <property type="entry name" value="Sec_Metab_Biosynth_SDR"/>
</dbReference>
<proteinExistence type="inferred from homology"/>
<dbReference type="AlphaFoldDB" id="A0AAN7YW90"/>
<feature type="transmembrane region" description="Helical" evidence="5">
    <location>
        <begin position="12"/>
        <end position="31"/>
    </location>
</feature>
<evidence type="ECO:0000256" key="1">
    <source>
        <dbReference type="ARBA" id="ARBA00006484"/>
    </source>
</evidence>
<keyword evidence="2" id="KW-0521">NADP</keyword>
<dbReference type="Gene3D" id="3.40.50.720">
    <property type="entry name" value="NAD(P)-binding Rossmann-like Domain"/>
    <property type="match status" value="1"/>
</dbReference>
<dbReference type="PRINTS" id="PR00081">
    <property type="entry name" value="GDHRDH"/>
</dbReference>
<dbReference type="PROSITE" id="PS00061">
    <property type="entry name" value="ADH_SHORT"/>
    <property type="match status" value="1"/>
</dbReference>
<reference evidence="6 7" key="1">
    <citation type="submission" date="2023-11" db="EMBL/GenBank/DDBJ databases">
        <title>Dfirmibasis_genome.</title>
        <authorList>
            <person name="Edelbroek B."/>
            <person name="Kjellin J."/>
            <person name="Jerlstrom-Hultqvist J."/>
            <person name="Soderbom F."/>
        </authorList>
    </citation>
    <scope>NUCLEOTIDE SEQUENCE [LARGE SCALE GENOMIC DNA]</scope>
    <source>
        <strain evidence="6 7">TNS-C-14</strain>
    </source>
</reference>
<evidence type="ECO:0000256" key="3">
    <source>
        <dbReference type="ARBA" id="ARBA00023002"/>
    </source>
</evidence>
<evidence type="ECO:0000256" key="2">
    <source>
        <dbReference type="ARBA" id="ARBA00022857"/>
    </source>
</evidence>
<keyword evidence="5" id="KW-1133">Transmembrane helix</keyword>
<comment type="similarity">
    <text evidence="1 4">Belongs to the short-chain dehydrogenases/reductases (SDR) family.</text>
</comment>
<dbReference type="InterPro" id="IPR036291">
    <property type="entry name" value="NAD(P)-bd_dom_sf"/>
</dbReference>
<keyword evidence="5" id="KW-0812">Transmembrane</keyword>
<dbReference type="Pfam" id="PF00106">
    <property type="entry name" value="adh_short"/>
    <property type="match status" value="1"/>
</dbReference>
<comment type="caution">
    <text evidence="6">The sequence shown here is derived from an EMBL/GenBank/DDBJ whole genome shotgun (WGS) entry which is preliminary data.</text>
</comment>
<dbReference type="InterPro" id="IPR002347">
    <property type="entry name" value="SDR_fam"/>
</dbReference>
<dbReference type="PANTHER" id="PTHR43618">
    <property type="entry name" value="7-ALPHA-HYDROXYSTEROID DEHYDROGENASE"/>
    <property type="match status" value="1"/>
</dbReference>
<organism evidence="6 7">
    <name type="scientific">Dictyostelium firmibasis</name>
    <dbReference type="NCBI Taxonomy" id="79012"/>
    <lineage>
        <taxon>Eukaryota</taxon>
        <taxon>Amoebozoa</taxon>
        <taxon>Evosea</taxon>
        <taxon>Eumycetozoa</taxon>
        <taxon>Dictyostelia</taxon>
        <taxon>Dictyosteliales</taxon>
        <taxon>Dictyosteliaceae</taxon>
        <taxon>Dictyostelium</taxon>
    </lineage>
</organism>
<keyword evidence="7" id="KW-1185">Reference proteome</keyword>
<gene>
    <name evidence="6" type="ORF">RB653_000875</name>
</gene>
<dbReference type="FunFam" id="3.40.50.720:FF:000084">
    <property type="entry name" value="Short-chain dehydrogenase reductase"/>
    <property type="match status" value="1"/>
</dbReference>
<dbReference type="PANTHER" id="PTHR43618:SF17">
    <property type="entry name" value="RHAMNOLIPIDS BIOSYNTHESIS 3-OXOACYL-[ACYL-CARRIER-PROTEIN] REDUCTASE"/>
    <property type="match status" value="1"/>
</dbReference>
<dbReference type="PRINTS" id="PR00080">
    <property type="entry name" value="SDRFAMILY"/>
</dbReference>
<protein>
    <recommendedName>
        <fullName evidence="8">Rhamnolipids biosynthesis 3-oxoacyl-[acyl-carrier-protein] reductase</fullName>
    </recommendedName>
</protein>
<dbReference type="Proteomes" id="UP001344447">
    <property type="component" value="Unassembled WGS sequence"/>
</dbReference>
<evidence type="ECO:0000313" key="6">
    <source>
        <dbReference type="EMBL" id="KAK5580851.1"/>
    </source>
</evidence>
<keyword evidence="5" id="KW-0472">Membrane</keyword>
<dbReference type="EMBL" id="JAVFKY010000002">
    <property type="protein sequence ID" value="KAK5580851.1"/>
    <property type="molecule type" value="Genomic_DNA"/>
</dbReference>
<dbReference type="InterPro" id="IPR020904">
    <property type="entry name" value="Sc_DH/Rdtase_CS"/>
</dbReference>
<keyword evidence="3" id="KW-0560">Oxidoreductase</keyword>
<name>A0AAN7YW90_9MYCE</name>
<dbReference type="GO" id="GO:0016491">
    <property type="term" value="F:oxidoreductase activity"/>
    <property type="evidence" value="ECO:0007669"/>
    <property type="project" value="UniProtKB-KW"/>
</dbReference>
<dbReference type="SUPFAM" id="SSF51735">
    <property type="entry name" value="NAD(P)-binding Rossmann-fold domains"/>
    <property type="match status" value="1"/>
</dbReference>
<evidence type="ECO:0000256" key="5">
    <source>
        <dbReference type="SAM" id="Phobius"/>
    </source>
</evidence>
<accession>A0AAN7YW90</accession>
<evidence type="ECO:0000313" key="7">
    <source>
        <dbReference type="Proteomes" id="UP001344447"/>
    </source>
</evidence>